<evidence type="ECO:0000313" key="2">
    <source>
        <dbReference type="EMBL" id="VAW42942.1"/>
    </source>
</evidence>
<reference evidence="2" key="1">
    <citation type="submission" date="2018-06" db="EMBL/GenBank/DDBJ databases">
        <authorList>
            <person name="Zhirakovskaya E."/>
        </authorList>
    </citation>
    <scope>NUCLEOTIDE SEQUENCE</scope>
</reference>
<protein>
    <recommendedName>
        <fullName evidence="1">Winged helix-turn-helix domain-containing protein</fullName>
    </recommendedName>
</protein>
<feature type="domain" description="Winged helix-turn-helix" evidence="1">
    <location>
        <begin position="78"/>
        <end position="143"/>
    </location>
</feature>
<feature type="non-terminal residue" evidence="2">
    <location>
        <position position="1"/>
    </location>
</feature>
<evidence type="ECO:0000259" key="1">
    <source>
        <dbReference type="Pfam" id="PF25872"/>
    </source>
</evidence>
<dbReference type="InterPro" id="IPR019734">
    <property type="entry name" value="TPR_rpt"/>
</dbReference>
<sequence>ADFELNDDLLPDVAAICHLVAGIPLGIELASAWVRQLSCAEIVQELEQGIGFLQTRAGDVPDRHRSLQAVFDHSWALLTSQEQEVLAQLTVFRGGFSREAARQVTEATLWTLTALVDKSLLHREANGRYELLEMVRQFAAAQLTKMPDQETNVRSRQAHYFLLLLHQQEARWQTDKRQLAIDLLSPEIENILTAWRWAVTSLEASSETAASACNPDCRSLPPVASVVEWLDQALVSLYFLYESYGWFQDGAAAFGWALAALEENASLPQKIYGRLLLRYGRFSIFLGQYDKAQKVLEKARTHLKAINNIQEISLCLSYLAIVSSFQGNYMQAKVEAEESHRLMQQISHLPGLAFVQNLRGTLAHRLGAYDDARKYYEASLQLRRQLEDQHGTAVALNNLGNLANAQQDYQAARRYYEESQLIFKEINHQPGQAATLGNAGVIAMGLGDLAEARRLHEESLILKQALGNRRSISISLINLAEVMCLLRELNASRRTFHEALRLTMAIQAQPLALDALVGLAGLLMEEDQPEQAIRLLQLARRHPASSQETQEKALQQLEAWGHASDEVAELEDLETVVDAILRPYT</sequence>
<dbReference type="Pfam" id="PF13424">
    <property type="entry name" value="TPR_12"/>
    <property type="match status" value="1"/>
</dbReference>
<gene>
    <name evidence="2" type="ORF">MNBD_CHLOROFLEXI01-4058</name>
</gene>
<dbReference type="Pfam" id="PF25872">
    <property type="entry name" value="HTH_77"/>
    <property type="match status" value="1"/>
</dbReference>
<dbReference type="Gene3D" id="1.25.40.10">
    <property type="entry name" value="Tetratricopeptide repeat domain"/>
    <property type="match status" value="2"/>
</dbReference>
<organism evidence="2">
    <name type="scientific">hydrothermal vent metagenome</name>
    <dbReference type="NCBI Taxonomy" id="652676"/>
    <lineage>
        <taxon>unclassified sequences</taxon>
        <taxon>metagenomes</taxon>
        <taxon>ecological metagenomes</taxon>
    </lineage>
</organism>
<dbReference type="Pfam" id="PF13374">
    <property type="entry name" value="TPR_10"/>
    <property type="match status" value="1"/>
</dbReference>
<dbReference type="SMART" id="SM00028">
    <property type="entry name" value="TPR"/>
    <property type="match status" value="4"/>
</dbReference>
<dbReference type="AlphaFoldDB" id="A0A3B0VV31"/>
<accession>A0A3B0VV31</accession>
<dbReference type="Pfam" id="PF13181">
    <property type="entry name" value="TPR_8"/>
    <property type="match status" value="1"/>
</dbReference>
<dbReference type="InterPro" id="IPR058852">
    <property type="entry name" value="HTH_77"/>
</dbReference>
<dbReference type="PANTHER" id="PTHR47691">
    <property type="entry name" value="REGULATOR-RELATED"/>
    <property type="match status" value="1"/>
</dbReference>
<dbReference type="PANTHER" id="PTHR47691:SF3">
    <property type="entry name" value="HTH-TYPE TRANSCRIPTIONAL REGULATOR RV0890C-RELATED"/>
    <property type="match status" value="1"/>
</dbReference>
<dbReference type="EMBL" id="UOEU01000987">
    <property type="protein sequence ID" value="VAW42942.1"/>
    <property type="molecule type" value="Genomic_DNA"/>
</dbReference>
<proteinExistence type="predicted"/>
<dbReference type="InterPro" id="IPR011990">
    <property type="entry name" value="TPR-like_helical_dom_sf"/>
</dbReference>
<name>A0A3B0VV31_9ZZZZ</name>
<dbReference type="SUPFAM" id="SSF48452">
    <property type="entry name" value="TPR-like"/>
    <property type="match status" value="2"/>
</dbReference>